<dbReference type="Pfam" id="PF07992">
    <property type="entry name" value="Pyr_redox_2"/>
    <property type="match status" value="1"/>
</dbReference>
<dbReference type="PATRIC" id="fig|270498.16.peg.3096"/>
<keyword evidence="2 7" id="KW-0285">Flavoprotein</keyword>
<comment type="caution">
    <text evidence="10">The sequence shown here is derived from an EMBL/GenBank/DDBJ whole genome shotgun (WGS) entry which is preliminary data.</text>
</comment>
<keyword evidence="5" id="KW-1015">Disulfide bond</keyword>
<dbReference type="InterPro" id="IPR023753">
    <property type="entry name" value="FAD/NAD-binding_dom"/>
</dbReference>
<dbReference type="EMBL" id="LAYJ01000133">
    <property type="protein sequence ID" value="KKI49425.1"/>
    <property type="molecule type" value="Genomic_DNA"/>
</dbReference>
<dbReference type="GO" id="GO:0004791">
    <property type="term" value="F:thioredoxin-disulfide reductase (NADPH) activity"/>
    <property type="evidence" value="ECO:0007669"/>
    <property type="project" value="UniProtKB-UniRule"/>
</dbReference>
<dbReference type="PRINTS" id="PR00368">
    <property type="entry name" value="FADPNR"/>
</dbReference>
<dbReference type="InterPro" id="IPR008255">
    <property type="entry name" value="Pyr_nucl-diS_OxRdtase_2_AS"/>
</dbReference>
<evidence type="ECO:0000256" key="3">
    <source>
        <dbReference type="ARBA" id="ARBA00022827"/>
    </source>
</evidence>
<keyword evidence="6 7" id="KW-0676">Redox-active center</keyword>
<comment type="similarity">
    <text evidence="1 7">Belongs to the class-II pyridine nucleotide-disulfide oxidoreductase family.</text>
</comment>
<name>A0A0M2NGL5_9FIRM</name>
<evidence type="ECO:0000256" key="6">
    <source>
        <dbReference type="ARBA" id="ARBA00023284"/>
    </source>
</evidence>
<protein>
    <recommendedName>
        <fullName evidence="7">Thioredoxin reductase</fullName>
        <ecNumber evidence="7">1.8.1.9</ecNumber>
    </recommendedName>
</protein>
<dbReference type="Gene3D" id="3.50.50.60">
    <property type="entry name" value="FAD/NAD(P)-binding domain"/>
    <property type="match status" value="2"/>
</dbReference>
<keyword evidence="3 7" id="KW-0274">FAD</keyword>
<gene>
    <name evidence="10" type="ORF">CHK_3003</name>
</gene>
<dbReference type="EC" id="1.8.1.9" evidence="7"/>
<dbReference type="InterPro" id="IPR036188">
    <property type="entry name" value="FAD/NAD-bd_sf"/>
</dbReference>
<evidence type="ECO:0000256" key="2">
    <source>
        <dbReference type="ARBA" id="ARBA00022630"/>
    </source>
</evidence>
<accession>A0A0M2NGL5</accession>
<keyword evidence="8" id="KW-0521">NADP</keyword>
<evidence type="ECO:0000256" key="8">
    <source>
        <dbReference type="RuleBase" id="RU003881"/>
    </source>
</evidence>
<dbReference type="PROSITE" id="PS00573">
    <property type="entry name" value="PYRIDINE_REDOX_2"/>
    <property type="match status" value="1"/>
</dbReference>
<keyword evidence="4 7" id="KW-0560">Oxidoreductase</keyword>
<evidence type="ECO:0000256" key="1">
    <source>
        <dbReference type="ARBA" id="ARBA00009333"/>
    </source>
</evidence>
<evidence type="ECO:0000256" key="4">
    <source>
        <dbReference type="ARBA" id="ARBA00023002"/>
    </source>
</evidence>
<organism evidence="10 11">
    <name type="scientific">Christensenella hongkongensis</name>
    <dbReference type="NCBI Taxonomy" id="270498"/>
    <lineage>
        <taxon>Bacteria</taxon>
        <taxon>Bacillati</taxon>
        <taxon>Bacillota</taxon>
        <taxon>Clostridia</taxon>
        <taxon>Christensenellales</taxon>
        <taxon>Christensenellaceae</taxon>
        <taxon>Christensenella</taxon>
    </lineage>
</organism>
<comment type="cofactor">
    <cofactor evidence="8">
        <name>FAD</name>
        <dbReference type="ChEBI" id="CHEBI:57692"/>
    </cofactor>
    <text evidence="8">Binds 1 FAD per subunit.</text>
</comment>
<dbReference type="GO" id="GO:0019430">
    <property type="term" value="P:removal of superoxide radicals"/>
    <property type="evidence" value="ECO:0007669"/>
    <property type="project" value="UniProtKB-UniRule"/>
</dbReference>
<dbReference type="SUPFAM" id="SSF51905">
    <property type="entry name" value="FAD/NAD(P)-binding domain"/>
    <property type="match status" value="1"/>
</dbReference>
<evidence type="ECO:0000259" key="9">
    <source>
        <dbReference type="Pfam" id="PF07992"/>
    </source>
</evidence>
<proteinExistence type="inferred from homology"/>
<dbReference type="InterPro" id="IPR005982">
    <property type="entry name" value="Thioredox_Rdtase"/>
</dbReference>
<dbReference type="InterPro" id="IPR050097">
    <property type="entry name" value="Ferredoxin-NADP_redctase_2"/>
</dbReference>
<dbReference type="AlphaFoldDB" id="A0A0M2NGL5"/>
<keyword evidence="11" id="KW-1185">Reference proteome</keyword>
<reference evidence="10 11" key="1">
    <citation type="submission" date="2015-04" db="EMBL/GenBank/DDBJ databases">
        <title>Draft genome sequence of bacteremic isolate Catabacter hongkongensis type strain HKU16T.</title>
        <authorList>
            <person name="Lau S.K."/>
            <person name="Teng J.L."/>
            <person name="Huang Y."/>
            <person name="Curreem S.O."/>
            <person name="Tsui S.K."/>
            <person name="Woo P.C."/>
        </authorList>
    </citation>
    <scope>NUCLEOTIDE SEQUENCE [LARGE SCALE GENOMIC DNA]</scope>
    <source>
        <strain evidence="10 11">HKU16</strain>
    </source>
</reference>
<comment type="catalytic activity">
    <reaction evidence="7">
        <text>[thioredoxin]-dithiol + NADP(+) = [thioredoxin]-disulfide + NADPH + H(+)</text>
        <dbReference type="Rhea" id="RHEA:20345"/>
        <dbReference type="Rhea" id="RHEA-COMP:10698"/>
        <dbReference type="Rhea" id="RHEA-COMP:10700"/>
        <dbReference type="ChEBI" id="CHEBI:15378"/>
        <dbReference type="ChEBI" id="CHEBI:29950"/>
        <dbReference type="ChEBI" id="CHEBI:50058"/>
        <dbReference type="ChEBI" id="CHEBI:57783"/>
        <dbReference type="ChEBI" id="CHEBI:58349"/>
        <dbReference type="EC" id="1.8.1.9"/>
    </reaction>
</comment>
<evidence type="ECO:0000256" key="7">
    <source>
        <dbReference type="RuleBase" id="RU003880"/>
    </source>
</evidence>
<feature type="domain" description="FAD/NAD(P)-binding" evidence="9">
    <location>
        <begin position="3"/>
        <end position="290"/>
    </location>
</feature>
<dbReference type="OrthoDB" id="9806179at2"/>
<dbReference type="GO" id="GO:0005737">
    <property type="term" value="C:cytoplasm"/>
    <property type="evidence" value="ECO:0007669"/>
    <property type="project" value="InterPro"/>
</dbReference>
<comment type="subunit">
    <text evidence="7">Homodimer.</text>
</comment>
<evidence type="ECO:0000313" key="10">
    <source>
        <dbReference type="EMBL" id="KKI49425.1"/>
    </source>
</evidence>
<dbReference type="Proteomes" id="UP000034076">
    <property type="component" value="Unassembled WGS sequence"/>
</dbReference>
<evidence type="ECO:0000313" key="11">
    <source>
        <dbReference type="Proteomes" id="UP000034076"/>
    </source>
</evidence>
<dbReference type="STRING" id="270498.CHK_3003"/>
<dbReference type="NCBIfam" id="TIGR01292">
    <property type="entry name" value="TRX_reduct"/>
    <property type="match status" value="1"/>
</dbReference>
<dbReference type="PANTHER" id="PTHR48105">
    <property type="entry name" value="THIOREDOXIN REDUCTASE 1-RELATED-RELATED"/>
    <property type="match status" value="1"/>
</dbReference>
<sequence length="311" mass="33145">MTYDVIIAGAGPAGLTAAIYACRGGLKTLVLERAFAGGQMAISHVIDNYPGFEMEVTGAKLAHSMKLQAQNLGAEIITEEITKFELKQPVKKITTLKNTYEAKAVILAMGATPKKLGMKGEDEFIGAGVSYCATCDGAFFRERDVAVIGGGNTAVEDALYLAKFCKKVYIVHRRDEFRALKGMVDAAAEIDNIEFVLSHVPESINGENTVQSLTVKDVNTGQEKDLFVSGIFIAVGQTPKTDLVKDQVELGEGGFIKADESCKTNLPGVSCAGDIRTKRMRQIVTAVADGAVAADNSLGIDCVLQASRANQ</sequence>
<dbReference type="RefSeq" id="WP_046444773.1">
    <property type="nucleotide sequence ID" value="NZ_CAUERS010000050.1"/>
</dbReference>
<evidence type="ECO:0000256" key="5">
    <source>
        <dbReference type="ARBA" id="ARBA00023157"/>
    </source>
</evidence>
<dbReference type="PRINTS" id="PR00469">
    <property type="entry name" value="PNDRDTASEII"/>
</dbReference>